<dbReference type="InterPro" id="IPR024361">
    <property type="entry name" value="BACON"/>
</dbReference>
<evidence type="ECO:0000259" key="1">
    <source>
        <dbReference type="Pfam" id="PF13004"/>
    </source>
</evidence>
<name>A0A9D2RKP8_9BACT</name>
<dbReference type="EMBL" id="DWYR01000025">
    <property type="protein sequence ID" value="HJA99529.1"/>
    <property type="molecule type" value="Genomic_DNA"/>
</dbReference>
<gene>
    <name evidence="2" type="ORF">H9779_08035</name>
</gene>
<accession>A0A9D2RKP8</accession>
<reference evidence="2" key="1">
    <citation type="journal article" date="2021" name="PeerJ">
        <title>Extensive microbial diversity within the chicken gut microbiome revealed by metagenomics and culture.</title>
        <authorList>
            <person name="Gilroy R."/>
            <person name="Ravi A."/>
            <person name="Getino M."/>
            <person name="Pursley I."/>
            <person name="Horton D.L."/>
            <person name="Alikhan N.F."/>
            <person name="Baker D."/>
            <person name="Gharbi K."/>
            <person name="Hall N."/>
            <person name="Watson M."/>
            <person name="Adriaenssens E.M."/>
            <person name="Foster-Nyarko E."/>
            <person name="Jarju S."/>
            <person name="Secka A."/>
            <person name="Antonio M."/>
            <person name="Oren A."/>
            <person name="Chaudhuri R.R."/>
            <person name="La Ragione R."/>
            <person name="Hildebrand F."/>
            <person name="Pallen M.J."/>
        </authorList>
    </citation>
    <scope>NUCLEOTIDE SEQUENCE</scope>
    <source>
        <strain evidence="2">CHK169-11906</strain>
    </source>
</reference>
<feature type="domain" description="BACON" evidence="1">
    <location>
        <begin position="285"/>
        <end position="335"/>
    </location>
</feature>
<dbReference type="CDD" id="cd14948">
    <property type="entry name" value="BACON"/>
    <property type="match status" value="1"/>
</dbReference>
<reference evidence="2" key="2">
    <citation type="submission" date="2021-04" db="EMBL/GenBank/DDBJ databases">
        <authorList>
            <person name="Gilroy R."/>
        </authorList>
    </citation>
    <scope>NUCLEOTIDE SEQUENCE</scope>
    <source>
        <strain evidence="2">CHK169-11906</strain>
    </source>
</reference>
<evidence type="ECO:0000313" key="2">
    <source>
        <dbReference type="EMBL" id="HJA99529.1"/>
    </source>
</evidence>
<dbReference type="Proteomes" id="UP000824259">
    <property type="component" value="Unassembled WGS sequence"/>
</dbReference>
<evidence type="ECO:0000313" key="3">
    <source>
        <dbReference type="Proteomes" id="UP000824259"/>
    </source>
</evidence>
<protein>
    <recommendedName>
        <fullName evidence="1">BACON domain-containing protein</fullName>
    </recommendedName>
</protein>
<dbReference type="Pfam" id="PF13004">
    <property type="entry name" value="BACON"/>
    <property type="match status" value="1"/>
</dbReference>
<dbReference type="AlphaFoldDB" id="A0A9D2RKP8"/>
<sequence>MTRIPVSGWTEKVAVAPGEGYVAYSTQTGQFYRLYVKEYTVNILNEVIGAEVKYQMPFTGSKASMRVFETQINLPAEGGSVPIFLESDGTIEPMSISILLDAGYIDKYRLPDGTLAPNSFLFTVPSNTSNKPIEGSLLIQFPYSDPIELPVVIAGQLPTLQWSDNPMNEWSSAAQEFNTYLHITNTTPDEVEFSTNFPDCRIEFQTYNEAYQWIYLKVTLGENNTGQPRKVVLTARTKDGRASAEIEFTQKVHDFQLAAETVNFDRQQGSYTVNITTTASEFTAVSSDETWCTVSKTSSAIVVRATANDTSKNRTATVRVRLNDGQTKTIEVNQNRFAAGDYYDIDGVTGVVFWTEGPRWKIVSMDETQAAWSLEQVPTGATDQEDGARNQAIIQSIPGWEGLYPAFAWCAAKNAANATGWYLPASNELLPLDRGTMEVVNATLASNGGSAYTGEGSYWSSTEYSNKDARYNAYYSTDIGGGHYKINTSTKSKTQELKVRAIHAF</sequence>
<comment type="caution">
    <text evidence="2">The sequence shown here is derived from an EMBL/GenBank/DDBJ whole genome shotgun (WGS) entry which is preliminary data.</text>
</comment>
<organism evidence="2 3">
    <name type="scientific">Candidatus Alistipes avicola</name>
    <dbReference type="NCBI Taxonomy" id="2838432"/>
    <lineage>
        <taxon>Bacteria</taxon>
        <taxon>Pseudomonadati</taxon>
        <taxon>Bacteroidota</taxon>
        <taxon>Bacteroidia</taxon>
        <taxon>Bacteroidales</taxon>
        <taxon>Rikenellaceae</taxon>
        <taxon>Alistipes</taxon>
    </lineage>
</organism>
<proteinExistence type="predicted"/>
<dbReference type="Gene3D" id="2.60.40.10">
    <property type="entry name" value="Immunoglobulins"/>
    <property type="match status" value="1"/>
</dbReference>
<dbReference type="InterPro" id="IPR013783">
    <property type="entry name" value="Ig-like_fold"/>
</dbReference>